<evidence type="ECO:0000256" key="1">
    <source>
        <dbReference type="SAM" id="MobiDB-lite"/>
    </source>
</evidence>
<keyword evidence="2" id="KW-0812">Transmembrane</keyword>
<dbReference type="Pfam" id="PF10095">
    <property type="entry name" value="DUF2333"/>
    <property type="match status" value="1"/>
</dbReference>
<accession>A4BFT2</accession>
<feature type="transmembrane region" description="Helical" evidence="2">
    <location>
        <begin position="21"/>
        <end position="44"/>
    </location>
</feature>
<keyword evidence="2" id="KW-1133">Transmembrane helix</keyword>
<gene>
    <name evidence="3" type="ORF">MED297_03637</name>
</gene>
<dbReference type="InterPro" id="IPR016936">
    <property type="entry name" value="UCP029693"/>
</dbReference>
<dbReference type="STRING" id="314283.MED297_03637"/>
<protein>
    <recommendedName>
        <fullName evidence="5">DUF2333 domain-containing protein</fullName>
    </recommendedName>
</protein>
<evidence type="ECO:0000256" key="2">
    <source>
        <dbReference type="SAM" id="Phobius"/>
    </source>
</evidence>
<organism evidence="3 4">
    <name type="scientific">Reinekea blandensis MED297</name>
    <dbReference type="NCBI Taxonomy" id="314283"/>
    <lineage>
        <taxon>Bacteria</taxon>
        <taxon>Pseudomonadati</taxon>
        <taxon>Pseudomonadota</taxon>
        <taxon>Gammaproteobacteria</taxon>
        <taxon>Oceanospirillales</taxon>
        <taxon>Saccharospirillaceae</taxon>
        <taxon>Reinekea</taxon>
    </lineage>
</organism>
<dbReference type="PIRSF" id="PIRSF029693">
    <property type="entry name" value="UCP029693"/>
    <property type="match status" value="1"/>
</dbReference>
<reference evidence="3 4" key="1">
    <citation type="submission" date="2006-02" db="EMBL/GenBank/DDBJ databases">
        <authorList>
            <person name="Pinhassi J."/>
            <person name="Pedros-Alio C."/>
            <person name="Ferriera S."/>
            <person name="Johnson J."/>
            <person name="Kravitz S."/>
            <person name="Halpern A."/>
            <person name="Remington K."/>
            <person name="Beeson K."/>
            <person name="Tran B."/>
            <person name="Rogers Y.-H."/>
            <person name="Friedman R."/>
            <person name="Venter J.C."/>
        </authorList>
    </citation>
    <scope>NUCLEOTIDE SEQUENCE [LARGE SCALE GENOMIC DNA]</scope>
    <source>
        <strain evidence="3 4">MED297</strain>
    </source>
</reference>
<dbReference type="HOGENOM" id="CLU_857250_0_0_6"/>
<keyword evidence="2" id="KW-0472">Membrane</keyword>
<proteinExistence type="predicted"/>
<evidence type="ECO:0000313" key="3">
    <source>
        <dbReference type="EMBL" id="EAR08950.1"/>
    </source>
</evidence>
<dbReference type="EMBL" id="AAOE01000014">
    <property type="protein sequence ID" value="EAR08950.1"/>
    <property type="molecule type" value="Genomic_DNA"/>
</dbReference>
<feature type="region of interest" description="Disordered" evidence="1">
    <location>
        <begin position="222"/>
        <end position="245"/>
    </location>
</feature>
<name>A4BFT2_9GAMM</name>
<keyword evidence="4" id="KW-1185">Reference proteome</keyword>
<dbReference type="Proteomes" id="UP000005953">
    <property type="component" value="Unassembled WGS sequence"/>
</dbReference>
<sequence>MWNGLRERGSFKESENGKKRPWKTWTAVLLGTLVVVWTALGIYWSQEPGLHDVVIRAEQGAQASGRQAVVGYTTAYTLRDLTNTLLTKPGGYLSNDVTPPSIILDNMPSWEFGVVIQLRDLSRALRKDMSRSQSQSTEDPSLAKAEPLLHFDHNSWMLPSTEGEYRTAIRHIDDYLERLADPAQGQAQFYARSDNLSSWLRDVETRLGSLSQRLSASVGQHRYNTDLSGDSGAEQSTPAANQQQVKTPRFQVDNVFFEARGSSWALIHILKAVEVDFASVLEDKNALVSLQQIIRELEATQSGIWSPFILNGGGFSMLPNHSLVMANYISRANAAIIDLRELLENG</sequence>
<feature type="compositionally biased region" description="Polar residues" evidence="1">
    <location>
        <begin position="225"/>
        <end position="245"/>
    </location>
</feature>
<comment type="caution">
    <text evidence="3">The sequence shown here is derived from an EMBL/GenBank/DDBJ whole genome shotgun (WGS) entry which is preliminary data.</text>
</comment>
<dbReference type="AlphaFoldDB" id="A4BFT2"/>
<evidence type="ECO:0008006" key="5">
    <source>
        <dbReference type="Google" id="ProtNLM"/>
    </source>
</evidence>
<evidence type="ECO:0000313" key="4">
    <source>
        <dbReference type="Proteomes" id="UP000005953"/>
    </source>
</evidence>